<reference evidence="1" key="1">
    <citation type="submission" date="2023-07" db="EMBL/GenBank/DDBJ databases">
        <title>Sorghum-associated microbial communities from plants grown in Nebraska, USA.</title>
        <authorList>
            <person name="Schachtman D."/>
        </authorList>
    </citation>
    <scope>NUCLEOTIDE SEQUENCE</scope>
    <source>
        <strain evidence="1">BE56</strain>
    </source>
</reference>
<organism evidence="1 2">
    <name type="scientific">Pseudomonas hunanensis</name>
    <dbReference type="NCBI Taxonomy" id="1247546"/>
    <lineage>
        <taxon>Bacteria</taxon>
        <taxon>Pseudomonadati</taxon>
        <taxon>Pseudomonadota</taxon>
        <taxon>Gammaproteobacteria</taxon>
        <taxon>Pseudomonadales</taxon>
        <taxon>Pseudomonadaceae</taxon>
        <taxon>Pseudomonas</taxon>
    </lineage>
</organism>
<name>A0ACC6JWN7_9PSED</name>
<dbReference type="Proteomes" id="UP001259587">
    <property type="component" value="Unassembled WGS sequence"/>
</dbReference>
<comment type="caution">
    <text evidence="1">The sequence shown here is derived from an EMBL/GenBank/DDBJ whole genome shotgun (WGS) entry which is preliminary data.</text>
</comment>
<gene>
    <name evidence="1" type="ORF">J2W83_000173</name>
</gene>
<sequence length="37" mass="4134">MRAGGLPDTDANILYYFDTELAIALLNAVFSAHLYWS</sequence>
<protein>
    <submittedName>
        <fullName evidence="1">Uncharacterized protein</fullName>
    </submittedName>
</protein>
<accession>A0ACC6JWN7</accession>
<evidence type="ECO:0000313" key="1">
    <source>
        <dbReference type="EMBL" id="MDR6710584.1"/>
    </source>
</evidence>
<dbReference type="EMBL" id="JAVDTH010000001">
    <property type="protein sequence ID" value="MDR6710584.1"/>
    <property type="molecule type" value="Genomic_DNA"/>
</dbReference>
<proteinExistence type="predicted"/>
<keyword evidence="2" id="KW-1185">Reference proteome</keyword>
<evidence type="ECO:0000313" key="2">
    <source>
        <dbReference type="Proteomes" id="UP001259587"/>
    </source>
</evidence>